<comment type="caution">
    <text evidence="1">The sequence shown here is derived from an EMBL/GenBank/DDBJ whole genome shotgun (WGS) entry which is preliminary data.</text>
</comment>
<accession>A0A1R3GF51</accession>
<evidence type="ECO:0000313" key="1">
    <source>
        <dbReference type="EMBL" id="OMO56713.1"/>
    </source>
</evidence>
<dbReference type="STRING" id="93759.A0A1R3GF51"/>
<dbReference type="AlphaFoldDB" id="A0A1R3GF51"/>
<reference evidence="2" key="1">
    <citation type="submission" date="2013-09" db="EMBL/GenBank/DDBJ databases">
        <title>Corchorus olitorius genome sequencing.</title>
        <authorList>
            <person name="Alam M."/>
            <person name="Haque M.S."/>
            <person name="Islam M.S."/>
            <person name="Emdad E.M."/>
            <person name="Islam M.M."/>
            <person name="Ahmed B."/>
            <person name="Halim A."/>
            <person name="Hossen Q.M.M."/>
            <person name="Hossain M.Z."/>
            <person name="Ahmed R."/>
            <person name="Khan M.M."/>
            <person name="Islam R."/>
            <person name="Rashid M.M."/>
            <person name="Khan S.A."/>
            <person name="Rahman M.S."/>
            <person name="Alam M."/>
            <person name="Yahiya A.S."/>
            <person name="Khan M.S."/>
            <person name="Azam M.S."/>
            <person name="Haque T."/>
            <person name="Lashkar M.Z.H."/>
            <person name="Akhand A.I."/>
            <person name="Morshed G."/>
            <person name="Roy S."/>
            <person name="Uddin K.S."/>
            <person name="Rabeya T."/>
            <person name="Hossain A.S."/>
            <person name="Chowdhury A."/>
            <person name="Snigdha A.R."/>
            <person name="Mortoza M.S."/>
            <person name="Matin S.A."/>
            <person name="Hoque S.M.E."/>
            <person name="Islam M.K."/>
            <person name="Roy D.K."/>
            <person name="Haider R."/>
            <person name="Moosa M.M."/>
            <person name="Elias S.M."/>
            <person name="Hasan A.M."/>
            <person name="Jahan S."/>
            <person name="Shafiuddin M."/>
            <person name="Mahmood N."/>
            <person name="Shommy N.S."/>
        </authorList>
    </citation>
    <scope>NUCLEOTIDE SEQUENCE [LARGE SCALE GENOMIC DNA]</scope>
    <source>
        <strain evidence="2">cv. O-4</strain>
    </source>
</reference>
<protein>
    <submittedName>
        <fullName evidence="1">Uncharacterized protein</fullName>
    </submittedName>
</protein>
<evidence type="ECO:0000313" key="2">
    <source>
        <dbReference type="Proteomes" id="UP000187203"/>
    </source>
</evidence>
<sequence length="241" mass="27317">MVIFGPKLKGMSLKLDIWPWDPAQKKVENEIAQVGRANFNARFLTWDDNIDNLSPEKLIFLLSKFDSKLEAAKIKLVAMKGIRDHPPTPRTCDLISAAFPPKNLSDNHLQSHSPFKTFDHIQAIPHNSLDYGLFMGQHDLEITSNIIIILGYWDVAAIVSYPLLRSSLTFSSHHHDHQGIVAYHDPMHPMQDNLMFKQPKPYDAWFPPGLPKHHASSFDQLYSESNPIQGLGLNSWSSTVT</sequence>
<dbReference type="OrthoDB" id="601557at2759"/>
<keyword evidence="2" id="KW-1185">Reference proteome</keyword>
<dbReference type="EMBL" id="AWUE01022702">
    <property type="protein sequence ID" value="OMO56713.1"/>
    <property type="molecule type" value="Genomic_DNA"/>
</dbReference>
<dbReference type="Proteomes" id="UP000187203">
    <property type="component" value="Unassembled WGS sequence"/>
</dbReference>
<name>A0A1R3GF51_9ROSI</name>
<organism evidence="1 2">
    <name type="scientific">Corchorus olitorius</name>
    <dbReference type="NCBI Taxonomy" id="93759"/>
    <lineage>
        <taxon>Eukaryota</taxon>
        <taxon>Viridiplantae</taxon>
        <taxon>Streptophyta</taxon>
        <taxon>Embryophyta</taxon>
        <taxon>Tracheophyta</taxon>
        <taxon>Spermatophyta</taxon>
        <taxon>Magnoliopsida</taxon>
        <taxon>eudicotyledons</taxon>
        <taxon>Gunneridae</taxon>
        <taxon>Pentapetalae</taxon>
        <taxon>rosids</taxon>
        <taxon>malvids</taxon>
        <taxon>Malvales</taxon>
        <taxon>Malvaceae</taxon>
        <taxon>Grewioideae</taxon>
        <taxon>Apeibeae</taxon>
        <taxon>Corchorus</taxon>
    </lineage>
</organism>
<proteinExistence type="predicted"/>
<gene>
    <name evidence="1" type="ORF">COLO4_35569</name>
</gene>